<keyword evidence="2" id="KW-1185">Reference proteome</keyword>
<evidence type="ECO:0000313" key="1">
    <source>
        <dbReference type="EMBL" id="WYZ18876.1"/>
    </source>
</evidence>
<organism evidence="1 2">
    <name type="scientific">Flavobacterium soyae</name>
    <dbReference type="NCBI Taxonomy" id="2903098"/>
    <lineage>
        <taxon>Bacteria</taxon>
        <taxon>Pseudomonadati</taxon>
        <taxon>Bacteroidota</taxon>
        <taxon>Flavobacteriia</taxon>
        <taxon>Flavobacteriales</taxon>
        <taxon>Flavobacteriaceae</taxon>
        <taxon>Flavobacterium</taxon>
    </lineage>
</organism>
<protein>
    <recommendedName>
        <fullName evidence="3">Outer membrane protein beta-barrel family protein</fullName>
    </recommendedName>
</protein>
<reference evidence="1 2" key="1">
    <citation type="submission" date="2024-03" db="EMBL/GenBank/DDBJ databases">
        <title>Flavobacterium soyae.</title>
        <authorList>
            <person name="Zheng W."/>
        </authorList>
    </citation>
    <scope>NUCLEOTIDE SEQUENCE [LARGE SCALE GENOMIC DNA]</scope>
    <source>
        <strain evidence="1 2">55</strain>
    </source>
</reference>
<dbReference type="EMBL" id="CP150845">
    <property type="protein sequence ID" value="WYZ18876.1"/>
    <property type="molecule type" value="Genomic_DNA"/>
</dbReference>
<evidence type="ECO:0000313" key="2">
    <source>
        <dbReference type="Proteomes" id="UP001623852"/>
    </source>
</evidence>
<dbReference type="Proteomes" id="UP001623852">
    <property type="component" value="Chromosome"/>
</dbReference>
<proteinExistence type="predicted"/>
<dbReference type="RefSeq" id="WP_406843681.1">
    <property type="nucleotide sequence ID" value="NZ_CP150845.1"/>
</dbReference>
<name>A0ABZ2UDI4_9FLAO</name>
<gene>
    <name evidence="1" type="ORF">AABD74_17135</name>
</gene>
<sequence length="63" mass="7095">MVSLWLYVNVSNPFPITSYKGMDSEVGSWNSLQAGIDNGFYPQFRTFTFGINAGLTKVKNEKK</sequence>
<accession>A0ABZ2UDI4</accession>
<evidence type="ECO:0008006" key="3">
    <source>
        <dbReference type="Google" id="ProtNLM"/>
    </source>
</evidence>